<sequence>MATTLVLGAARNGKSDYAAALMADHETVTYLATGPKREEAPDQTWADRVEEQQAARPEAWQTVVTTGLSQAMIFSRNPVIIDTLSHWVWQLLDRHDLWRSTKGAIARLDEELEDLLVIYQSLPHDIVAISDEVGWGGEATSGPESTYRDALRHVNDRFSAVSQRVHLLVGGRVLDLSDSPAVHSFYAHD</sequence>
<keyword evidence="18" id="KW-0548">Nucleotidyltransferase</keyword>
<keyword evidence="14" id="KW-0067">ATP-binding</keyword>
<comment type="pathway">
    <text evidence="5">Cofactor biosynthesis; adenosylcobalamin biosynthesis; adenosylcobalamin from cob(II)yrinate a,c-diamide: step 6/7.</text>
</comment>
<comment type="catalytic activity">
    <reaction evidence="1">
        <text>adenosylcob(III)inamide + ATP = adenosylcob(III)inamide phosphate + ADP + H(+)</text>
        <dbReference type="Rhea" id="RHEA:15769"/>
        <dbReference type="ChEBI" id="CHEBI:2480"/>
        <dbReference type="ChEBI" id="CHEBI:15378"/>
        <dbReference type="ChEBI" id="CHEBI:30616"/>
        <dbReference type="ChEBI" id="CHEBI:58502"/>
        <dbReference type="ChEBI" id="CHEBI:456216"/>
        <dbReference type="EC" id="2.7.1.156"/>
    </reaction>
</comment>
<dbReference type="PANTHER" id="PTHR34848:SF1">
    <property type="entry name" value="BIFUNCTIONAL ADENOSYLCOBALAMIN BIOSYNTHESIS PROTEIN COBU"/>
    <property type="match status" value="1"/>
</dbReference>
<dbReference type="EC" id="2.7.7.62" evidence="9"/>
<dbReference type="EMBL" id="CP099490">
    <property type="protein sequence ID" value="USQ77529.1"/>
    <property type="molecule type" value="Genomic_DNA"/>
</dbReference>
<keyword evidence="10" id="KW-0169">Cobalamin biosynthesis</keyword>
<keyword evidence="13 18" id="KW-0418">Kinase</keyword>
<name>A0ABY4YLC6_9MICO</name>
<evidence type="ECO:0000256" key="8">
    <source>
        <dbReference type="ARBA" id="ARBA00012016"/>
    </source>
</evidence>
<evidence type="ECO:0000256" key="13">
    <source>
        <dbReference type="ARBA" id="ARBA00022777"/>
    </source>
</evidence>
<gene>
    <name evidence="18" type="ORF">NF557_06375</name>
</gene>
<evidence type="ECO:0000256" key="10">
    <source>
        <dbReference type="ARBA" id="ARBA00022573"/>
    </source>
</evidence>
<accession>A0ABY4YLC6</accession>
<dbReference type="PANTHER" id="PTHR34848">
    <property type="match status" value="1"/>
</dbReference>
<dbReference type="InterPro" id="IPR027417">
    <property type="entry name" value="P-loop_NTPase"/>
</dbReference>
<evidence type="ECO:0000256" key="4">
    <source>
        <dbReference type="ARBA" id="ARBA00003889"/>
    </source>
</evidence>
<evidence type="ECO:0000256" key="17">
    <source>
        <dbReference type="ARBA" id="ARBA00030571"/>
    </source>
</evidence>
<evidence type="ECO:0000313" key="18">
    <source>
        <dbReference type="EMBL" id="USQ77529.1"/>
    </source>
</evidence>
<dbReference type="EC" id="2.7.1.156" evidence="8"/>
<keyword evidence="19" id="KW-1185">Reference proteome</keyword>
<evidence type="ECO:0000256" key="11">
    <source>
        <dbReference type="ARBA" id="ARBA00022679"/>
    </source>
</evidence>
<keyword evidence="12" id="KW-0547">Nucleotide-binding</keyword>
<dbReference type="Gene3D" id="3.40.50.300">
    <property type="entry name" value="P-loop containing nucleotide triphosphate hydrolases"/>
    <property type="match status" value="1"/>
</dbReference>
<comment type="catalytic activity">
    <reaction evidence="3">
        <text>adenosylcob(III)inamide + GTP = adenosylcob(III)inamide phosphate + GDP + H(+)</text>
        <dbReference type="Rhea" id="RHEA:15765"/>
        <dbReference type="ChEBI" id="CHEBI:2480"/>
        <dbReference type="ChEBI" id="CHEBI:15378"/>
        <dbReference type="ChEBI" id="CHEBI:37565"/>
        <dbReference type="ChEBI" id="CHEBI:58189"/>
        <dbReference type="ChEBI" id="CHEBI:58502"/>
        <dbReference type="EC" id="2.7.1.156"/>
    </reaction>
</comment>
<evidence type="ECO:0000256" key="9">
    <source>
        <dbReference type="ARBA" id="ARBA00012523"/>
    </source>
</evidence>
<evidence type="ECO:0000256" key="5">
    <source>
        <dbReference type="ARBA" id="ARBA00004692"/>
    </source>
</evidence>
<evidence type="ECO:0000256" key="6">
    <source>
        <dbReference type="ARBA" id="ARBA00005159"/>
    </source>
</evidence>
<dbReference type="RefSeq" id="WP_252622746.1">
    <property type="nucleotide sequence ID" value="NZ_CP099490.1"/>
</dbReference>
<evidence type="ECO:0000256" key="15">
    <source>
        <dbReference type="ARBA" id="ARBA00023134"/>
    </source>
</evidence>
<protein>
    <recommendedName>
        <fullName evidence="16">Adenosylcobinamide kinase</fullName>
        <ecNumber evidence="8">2.7.1.156</ecNumber>
        <ecNumber evidence="9">2.7.7.62</ecNumber>
    </recommendedName>
    <alternativeName>
        <fullName evidence="17">Adenosylcobinamide-phosphate guanylyltransferase</fullName>
    </alternativeName>
</protein>
<evidence type="ECO:0000256" key="3">
    <source>
        <dbReference type="ARBA" id="ARBA00001522"/>
    </source>
</evidence>
<evidence type="ECO:0000256" key="16">
    <source>
        <dbReference type="ARBA" id="ARBA00029570"/>
    </source>
</evidence>
<comment type="function">
    <text evidence="4">Catalyzes ATP-dependent phosphorylation of adenosylcobinamide and addition of GMP to adenosylcobinamide phosphate.</text>
</comment>
<proteinExistence type="inferred from homology"/>
<reference evidence="18" key="1">
    <citation type="submission" date="2022-06" db="EMBL/GenBank/DDBJ databases">
        <title>Ornithinimicrobium JY.X270.</title>
        <authorList>
            <person name="Huang Y."/>
        </authorList>
    </citation>
    <scope>NUCLEOTIDE SEQUENCE</scope>
    <source>
        <strain evidence="18">JY.X270</strain>
    </source>
</reference>
<evidence type="ECO:0000313" key="19">
    <source>
        <dbReference type="Proteomes" id="UP001056535"/>
    </source>
</evidence>
<evidence type="ECO:0000256" key="12">
    <source>
        <dbReference type="ARBA" id="ARBA00022741"/>
    </source>
</evidence>
<evidence type="ECO:0000256" key="2">
    <source>
        <dbReference type="ARBA" id="ARBA00000711"/>
    </source>
</evidence>
<dbReference type="Proteomes" id="UP001056535">
    <property type="component" value="Chromosome"/>
</dbReference>
<comment type="similarity">
    <text evidence="7">Belongs to the CobU/CobP family.</text>
</comment>
<organism evidence="18 19">
    <name type="scientific">Ornithinimicrobium cryptoxanthini</name>
    <dbReference type="NCBI Taxonomy" id="2934161"/>
    <lineage>
        <taxon>Bacteria</taxon>
        <taxon>Bacillati</taxon>
        <taxon>Actinomycetota</taxon>
        <taxon>Actinomycetes</taxon>
        <taxon>Micrococcales</taxon>
        <taxon>Ornithinimicrobiaceae</taxon>
        <taxon>Ornithinimicrobium</taxon>
    </lineage>
</organism>
<evidence type="ECO:0000256" key="14">
    <source>
        <dbReference type="ARBA" id="ARBA00022840"/>
    </source>
</evidence>
<dbReference type="SUPFAM" id="SSF52540">
    <property type="entry name" value="P-loop containing nucleoside triphosphate hydrolases"/>
    <property type="match status" value="1"/>
</dbReference>
<evidence type="ECO:0000256" key="1">
    <source>
        <dbReference type="ARBA" id="ARBA00000312"/>
    </source>
</evidence>
<comment type="catalytic activity">
    <reaction evidence="2">
        <text>adenosylcob(III)inamide phosphate + GTP + H(+) = adenosylcob(III)inamide-GDP + diphosphate</text>
        <dbReference type="Rhea" id="RHEA:22712"/>
        <dbReference type="ChEBI" id="CHEBI:15378"/>
        <dbReference type="ChEBI" id="CHEBI:33019"/>
        <dbReference type="ChEBI" id="CHEBI:37565"/>
        <dbReference type="ChEBI" id="CHEBI:58502"/>
        <dbReference type="ChEBI" id="CHEBI:60487"/>
        <dbReference type="EC" id="2.7.7.62"/>
    </reaction>
</comment>
<dbReference type="PIRSF" id="PIRSF006135">
    <property type="entry name" value="CobU"/>
    <property type="match status" value="1"/>
</dbReference>
<dbReference type="GO" id="GO:0016301">
    <property type="term" value="F:kinase activity"/>
    <property type="evidence" value="ECO:0007669"/>
    <property type="project" value="UniProtKB-KW"/>
</dbReference>
<keyword evidence="15" id="KW-0342">GTP-binding</keyword>
<keyword evidence="11" id="KW-0808">Transferase</keyword>
<dbReference type="Pfam" id="PF02283">
    <property type="entry name" value="CobU"/>
    <property type="match status" value="1"/>
</dbReference>
<evidence type="ECO:0000256" key="7">
    <source>
        <dbReference type="ARBA" id="ARBA00007490"/>
    </source>
</evidence>
<dbReference type="InterPro" id="IPR003203">
    <property type="entry name" value="CobU/CobP"/>
</dbReference>
<dbReference type="GO" id="GO:0016779">
    <property type="term" value="F:nucleotidyltransferase activity"/>
    <property type="evidence" value="ECO:0007669"/>
    <property type="project" value="UniProtKB-KW"/>
</dbReference>
<comment type="pathway">
    <text evidence="6">Cofactor biosynthesis; adenosylcobalamin biosynthesis; adenosylcobalamin from cob(II)yrinate a,c-diamide: step 5/7.</text>
</comment>